<comment type="caution">
    <text evidence="3">The sequence shown here is derived from an EMBL/GenBank/DDBJ whole genome shotgun (WGS) entry which is preliminary data.</text>
</comment>
<proteinExistence type="predicted"/>
<evidence type="ECO:0000259" key="2">
    <source>
        <dbReference type="Pfam" id="PF01370"/>
    </source>
</evidence>
<dbReference type="PRINTS" id="PR01713">
    <property type="entry name" value="NUCEPIMERASE"/>
</dbReference>
<dbReference type="Gene3D" id="3.40.50.720">
    <property type="entry name" value="NAD(P)-binding Rossmann-like Domain"/>
    <property type="match status" value="1"/>
</dbReference>
<dbReference type="InterPro" id="IPR036291">
    <property type="entry name" value="NAD(P)-bd_dom_sf"/>
</dbReference>
<keyword evidence="1" id="KW-0520">NAD</keyword>
<evidence type="ECO:0000313" key="4">
    <source>
        <dbReference type="Proteomes" id="UP000178264"/>
    </source>
</evidence>
<reference evidence="3 4" key="1">
    <citation type="journal article" date="2016" name="Nat. Commun.">
        <title>Thousands of microbial genomes shed light on interconnected biogeochemical processes in an aquifer system.</title>
        <authorList>
            <person name="Anantharaman K."/>
            <person name="Brown C.T."/>
            <person name="Hug L.A."/>
            <person name="Sharon I."/>
            <person name="Castelle C.J."/>
            <person name="Probst A.J."/>
            <person name="Thomas B.C."/>
            <person name="Singh A."/>
            <person name="Wilkins M.J."/>
            <person name="Karaoz U."/>
            <person name="Brodie E.L."/>
            <person name="Williams K.H."/>
            <person name="Hubbard S.S."/>
            <person name="Banfield J.F."/>
        </authorList>
    </citation>
    <scope>NUCLEOTIDE SEQUENCE [LARGE SCALE GENOMIC DNA]</scope>
</reference>
<evidence type="ECO:0000256" key="1">
    <source>
        <dbReference type="ARBA" id="ARBA00023027"/>
    </source>
</evidence>
<name>A0A1F7VAW2_9BACT</name>
<dbReference type="SUPFAM" id="SSF51735">
    <property type="entry name" value="NAD(P)-binding Rossmann-fold domains"/>
    <property type="match status" value="1"/>
</dbReference>
<dbReference type="Pfam" id="PF01370">
    <property type="entry name" value="Epimerase"/>
    <property type="match status" value="1"/>
</dbReference>
<sequence length="318" mass="35380">MRIFITGGAGFIGAHCAHALLERGNAVTVMDDFSETIYSVGLKEDRLRALLSEATVIRGSIYDHELLARAFAEHKPDCIIHLAAIAGIRYARTDPFAVIKTNVEGTLSVFEEARKAGIHRIIYASSSSVYGRNAKAPFCEDDPVMQPVSLYAATKLENELFAEVYRTNYGLDISGIRFFTAYGPWGRPDMAYYKFTKAILEGSALELYAQGKAARDFTSIHDIVRGVIAILDHPDVECKMVNLGNAHPVTNGALVVMLEKIIGKKANVRGLPLPREDVLQTFADIGRAKKLFGWKPSIALEEGLREFVEWYQRYAQFR</sequence>
<organism evidence="3 4">
    <name type="scientific">Candidatus Uhrbacteria bacterium RIFCSPLOWO2_02_FULL_49_11</name>
    <dbReference type="NCBI Taxonomy" id="1802409"/>
    <lineage>
        <taxon>Bacteria</taxon>
        <taxon>Candidatus Uhriibacteriota</taxon>
    </lineage>
</organism>
<gene>
    <name evidence="3" type="ORF">A3I42_01820</name>
</gene>
<feature type="domain" description="NAD-dependent epimerase/dehydratase" evidence="2">
    <location>
        <begin position="3"/>
        <end position="244"/>
    </location>
</feature>
<dbReference type="Proteomes" id="UP000178264">
    <property type="component" value="Unassembled WGS sequence"/>
</dbReference>
<dbReference type="EMBL" id="MGER01000071">
    <property type="protein sequence ID" value="OGL87595.1"/>
    <property type="molecule type" value="Genomic_DNA"/>
</dbReference>
<dbReference type="AlphaFoldDB" id="A0A1F7VAW2"/>
<accession>A0A1F7VAW2</accession>
<dbReference type="InterPro" id="IPR001509">
    <property type="entry name" value="Epimerase_deHydtase"/>
</dbReference>
<dbReference type="PANTHER" id="PTHR43574">
    <property type="entry name" value="EPIMERASE-RELATED"/>
    <property type="match status" value="1"/>
</dbReference>
<evidence type="ECO:0000313" key="3">
    <source>
        <dbReference type="EMBL" id="OGL87595.1"/>
    </source>
</evidence>
<protein>
    <recommendedName>
        <fullName evidence="2">NAD-dependent epimerase/dehydratase domain-containing protein</fullName>
    </recommendedName>
</protein>